<evidence type="ECO:0000313" key="2">
    <source>
        <dbReference type="Proteomes" id="UP000249620"/>
    </source>
</evidence>
<dbReference type="EMBL" id="QLMI01000005">
    <property type="protein sequence ID" value="RAK21632.1"/>
    <property type="molecule type" value="Genomic_DNA"/>
</dbReference>
<protein>
    <submittedName>
        <fullName evidence="1">Uncharacterized protein</fullName>
    </submittedName>
</protein>
<gene>
    <name evidence="1" type="ORF">B0I03_10564</name>
</gene>
<dbReference type="RefSeq" id="WP_111567089.1">
    <property type="nucleotide sequence ID" value="NZ_QLMI01000005.1"/>
</dbReference>
<evidence type="ECO:0000313" key="1">
    <source>
        <dbReference type="EMBL" id="RAK21632.1"/>
    </source>
</evidence>
<sequence length="80" mass="9432">MGKKPNITTGFVTNFNQFSNREIKSICKDYFDKANHQTIINLLEDEDFSLNIYQVGEGEDNEIYIKNNDKDKWQIINRVD</sequence>
<proteinExistence type="predicted"/>
<accession>A0A327YMD4</accession>
<name>A0A327YMD4_9FLAO</name>
<comment type="caution">
    <text evidence="1">The sequence shown here is derived from an EMBL/GenBank/DDBJ whole genome shotgun (WGS) entry which is preliminary data.</text>
</comment>
<dbReference type="AlphaFoldDB" id="A0A327YMD4"/>
<organism evidence="1 2">
    <name type="scientific">Flavobacterium aquaticum</name>
    <dbReference type="NCBI Taxonomy" id="1236486"/>
    <lineage>
        <taxon>Bacteria</taxon>
        <taxon>Pseudomonadati</taxon>
        <taxon>Bacteroidota</taxon>
        <taxon>Flavobacteriia</taxon>
        <taxon>Flavobacteriales</taxon>
        <taxon>Flavobacteriaceae</taxon>
        <taxon>Flavobacterium</taxon>
    </lineage>
</organism>
<reference evidence="1 2" key="1">
    <citation type="submission" date="2018-06" db="EMBL/GenBank/DDBJ databases">
        <title>Genomic Encyclopedia of Type Strains, Phase III (KMG-III): the genomes of soil and plant-associated and newly described type strains.</title>
        <authorList>
            <person name="Whitman W."/>
        </authorList>
    </citation>
    <scope>NUCLEOTIDE SEQUENCE [LARGE SCALE GENOMIC DNA]</scope>
    <source>
        <strain evidence="1 2">CGMCC 1.12398</strain>
    </source>
</reference>
<dbReference type="Proteomes" id="UP000249620">
    <property type="component" value="Unassembled WGS sequence"/>
</dbReference>
<dbReference type="OrthoDB" id="711875at2"/>
<keyword evidence="2" id="KW-1185">Reference proteome</keyword>